<gene>
    <name evidence="3" type="primary">Etnppl-L2</name>
    <name evidence="3" type="ORF">Hamer_G008910</name>
</gene>
<feature type="region of interest" description="Disordered" evidence="2">
    <location>
        <begin position="543"/>
        <end position="566"/>
    </location>
</feature>
<comment type="caution">
    <text evidence="3">The sequence shown here is derived from an EMBL/GenBank/DDBJ whole genome shotgun (WGS) entry which is preliminary data.</text>
</comment>
<keyword evidence="4" id="KW-1185">Reference proteome</keyword>
<dbReference type="Proteomes" id="UP000747542">
    <property type="component" value="Unassembled WGS sequence"/>
</dbReference>
<dbReference type="EMBL" id="JAHLQT010035566">
    <property type="protein sequence ID" value="KAG7158269.1"/>
    <property type="molecule type" value="Genomic_DNA"/>
</dbReference>
<dbReference type="GO" id="GO:0005739">
    <property type="term" value="C:mitochondrion"/>
    <property type="evidence" value="ECO:0007669"/>
    <property type="project" value="TreeGrafter"/>
</dbReference>
<protein>
    <submittedName>
        <fullName evidence="3">Ethanolamine-phosphate phospho-lyase-like 2</fullName>
    </submittedName>
</protein>
<dbReference type="GO" id="GO:0008483">
    <property type="term" value="F:transaminase activity"/>
    <property type="evidence" value="ECO:0007669"/>
    <property type="project" value="InterPro"/>
</dbReference>
<evidence type="ECO:0000256" key="2">
    <source>
        <dbReference type="SAM" id="MobiDB-lite"/>
    </source>
</evidence>
<proteinExistence type="inferred from homology"/>
<dbReference type="GO" id="GO:0030170">
    <property type="term" value="F:pyridoxal phosphate binding"/>
    <property type="evidence" value="ECO:0007669"/>
    <property type="project" value="InterPro"/>
</dbReference>
<comment type="similarity">
    <text evidence="1">Belongs to the class-III pyridoxal-phosphate-dependent aminotransferase family.</text>
</comment>
<dbReference type="CDD" id="cd00610">
    <property type="entry name" value="OAT_like"/>
    <property type="match status" value="1"/>
</dbReference>
<accession>A0A8J5MNU9</accession>
<evidence type="ECO:0000256" key="1">
    <source>
        <dbReference type="ARBA" id="ARBA00008954"/>
    </source>
</evidence>
<evidence type="ECO:0000313" key="4">
    <source>
        <dbReference type="Proteomes" id="UP000747542"/>
    </source>
</evidence>
<evidence type="ECO:0000313" key="3">
    <source>
        <dbReference type="EMBL" id="KAG7158269.1"/>
    </source>
</evidence>
<dbReference type="AlphaFoldDB" id="A0A8J5MNU9"/>
<dbReference type="PANTHER" id="PTHR45688">
    <property type="match status" value="1"/>
</dbReference>
<dbReference type="Pfam" id="PF00202">
    <property type="entry name" value="Aminotran_3"/>
    <property type="match status" value="1"/>
</dbReference>
<dbReference type="PANTHER" id="PTHR45688:SF13">
    <property type="entry name" value="ALANINE--GLYOXYLATE AMINOTRANSFERASE 2-LIKE"/>
    <property type="match status" value="1"/>
</dbReference>
<dbReference type="InterPro" id="IPR005814">
    <property type="entry name" value="Aminotrans_3"/>
</dbReference>
<dbReference type="OrthoDB" id="10261433at2759"/>
<reference evidence="3" key="1">
    <citation type="journal article" date="2021" name="Sci. Adv.">
        <title>The American lobster genome reveals insights on longevity, neural, and immune adaptations.</title>
        <authorList>
            <person name="Polinski J.M."/>
            <person name="Zimin A.V."/>
            <person name="Clark K.F."/>
            <person name="Kohn A.B."/>
            <person name="Sadowski N."/>
            <person name="Timp W."/>
            <person name="Ptitsyn A."/>
            <person name="Khanna P."/>
            <person name="Romanova D.Y."/>
            <person name="Williams P."/>
            <person name="Greenwood S.J."/>
            <person name="Moroz L.L."/>
            <person name="Walt D.R."/>
            <person name="Bodnar A.G."/>
        </authorList>
    </citation>
    <scope>NUCLEOTIDE SEQUENCE</scope>
    <source>
        <strain evidence="3">GMGI-L3</strain>
    </source>
</reference>
<organism evidence="3 4">
    <name type="scientific">Homarus americanus</name>
    <name type="common">American lobster</name>
    <dbReference type="NCBI Taxonomy" id="6706"/>
    <lineage>
        <taxon>Eukaryota</taxon>
        <taxon>Metazoa</taxon>
        <taxon>Ecdysozoa</taxon>
        <taxon>Arthropoda</taxon>
        <taxon>Crustacea</taxon>
        <taxon>Multicrustacea</taxon>
        <taxon>Malacostraca</taxon>
        <taxon>Eumalacostraca</taxon>
        <taxon>Eucarida</taxon>
        <taxon>Decapoda</taxon>
        <taxon>Pleocyemata</taxon>
        <taxon>Astacidea</taxon>
        <taxon>Nephropoidea</taxon>
        <taxon>Nephropidae</taxon>
        <taxon>Homarus</taxon>
    </lineage>
</organism>
<sequence>MDAVLKKRCHRNKLCNHDSQDWAHGCPQPTEIPAKLKASLCKTLDARGDDEVQSAAIATSFPDVTSPVRTKLKHVNMSAGGGEVSLGDGGASAHSPPSQPWLPNLTDLLKSCRLQNNYSPLKIVRASYQYMYDDTNLEYLDCVNSVAHVGHCHPAVVKAASVSMESAVTSCGWEIDYGDLQYPKELHQFLPTCLNTFLFCNSGSEAVDLALQLSRLYTNGTDAIVVDNAFHGSIDSVHQLSPKVFKCNNIIQPDWVHTVAMPDLYRGPYQEDDPLAVEKYIADARDMIDKARHYGRKIACFIAEPMLTVPGCIIPPNTWLQGMYRMVREFGGLCIADEVQTSLGRVGSHFWSFQAQGVTPDILIIGKSVGNGYPMASVVTSREVAALLGERIKEYQCTKMMNAVGCAVLEVLQQEHLMGSASVVGSVLKDELLKLQQKHEYIGQVRGKGLMFGIEIVWSKQSKKPSKEIADHIVFEMKKEYVIMANEGNSRNILLLMPPMCFTQENALLLVKRLDKVLSAIPSKRFSRSSNIAPSAPVGICEGRLGTFQPQEDDDDDGTSSMRDTVDLECAQHSYQDLD</sequence>
<name>A0A8J5MNU9_HOMAM</name>